<evidence type="ECO:0000259" key="1">
    <source>
        <dbReference type="Pfam" id="PF00903"/>
    </source>
</evidence>
<dbReference type="PANTHER" id="PTHR21366">
    <property type="entry name" value="GLYOXALASE FAMILY PROTEIN"/>
    <property type="match status" value="1"/>
</dbReference>
<dbReference type="PANTHER" id="PTHR21366:SF22">
    <property type="entry name" value="VOC DOMAIN-CONTAINING PROTEIN"/>
    <property type="match status" value="1"/>
</dbReference>
<dbReference type="Pfam" id="PF00903">
    <property type="entry name" value="Glyoxalase"/>
    <property type="match status" value="1"/>
</dbReference>
<dbReference type="EMBL" id="JABFUD020000016">
    <property type="protein sequence ID" value="KAI5068089.1"/>
    <property type="molecule type" value="Genomic_DNA"/>
</dbReference>
<dbReference type="InterPro" id="IPR050383">
    <property type="entry name" value="GlyoxalaseI/FosfomycinResist"/>
</dbReference>
<reference evidence="2" key="1">
    <citation type="submission" date="2021-01" db="EMBL/GenBank/DDBJ databases">
        <title>Adiantum capillus-veneris genome.</title>
        <authorList>
            <person name="Fang Y."/>
            <person name="Liao Q."/>
        </authorList>
    </citation>
    <scope>NUCLEOTIDE SEQUENCE</scope>
    <source>
        <strain evidence="2">H3</strain>
        <tissue evidence="2">Leaf</tissue>
    </source>
</reference>
<accession>A0A9D4UHN6</accession>
<proteinExistence type="predicted"/>
<evidence type="ECO:0000313" key="2">
    <source>
        <dbReference type="EMBL" id="KAI5068089.1"/>
    </source>
</evidence>
<dbReference type="OrthoDB" id="5371818at2759"/>
<dbReference type="InterPro" id="IPR004360">
    <property type="entry name" value="Glyas_Fos-R_dOase_dom"/>
</dbReference>
<protein>
    <recommendedName>
        <fullName evidence="1">Glyoxalase/fosfomycin resistance/dioxygenase domain-containing protein</fullName>
    </recommendedName>
</protein>
<dbReference type="SUPFAM" id="SSF54593">
    <property type="entry name" value="Glyoxalase/Bleomycin resistance protein/Dihydroxybiphenyl dioxygenase"/>
    <property type="match status" value="1"/>
</dbReference>
<dbReference type="Proteomes" id="UP000886520">
    <property type="component" value="Chromosome 16"/>
</dbReference>
<feature type="domain" description="Glyoxalase/fosfomycin resistance/dioxygenase" evidence="1">
    <location>
        <begin position="23"/>
        <end position="73"/>
    </location>
</feature>
<name>A0A9D4UHN6_ADICA</name>
<keyword evidence="3" id="KW-1185">Reference proteome</keyword>
<comment type="caution">
    <text evidence="2">The sequence shown here is derived from an EMBL/GenBank/DDBJ whole genome shotgun (WGS) entry which is preliminary data.</text>
</comment>
<gene>
    <name evidence="2" type="ORF">GOP47_0016434</name>
</gene>
<dbReference type="Gene3D" id="3.10.180.10">
    <property type="entry name" value="2,3-Dihydroxybiphenyl 1,2-Dioxygenase, domain 1"/>
    <property type="match status" value="1"/>
</dbReference>
<dbReference type="InterPro" id="IPR029068">
    <property type="entry name" value="Glyas_Bleomycin-R_OHBP_Dase"/>
</dbReference>
<dbReference type="AlphaFoldDB" id="A0A9D4UHN6"/>
<evidence type="ECO:0000313" key="3">
    <source>
        <dbReference type="Proteomes" id="UP000886520"/>
    </source>
</evidence>
<sequence length="147" mass="16617">MGHVDECSSGSTTLEKDIGFVGVHHVGILCKDLDKSLKFYSGVLGMKVCDLQPDKTLPFCGAWLWVGDQMIHLIELILFRDDLYMVANCFSIHPEIVLQVDCWSENSRRFYKHIQEVSSCRVLSQEAIERWKIEQGQNGKVNGEGGL</sequence>
<organism evidence="2 3">
    <name type="scientific">Adiantum capillus-veneris</name>
    <name type="common">Maidenhair fern</name>
    <dbReference type="NCBI Taxonomy" id="13818"/>
    <lineage>
        <taxon>Eukaryota</taxon>
        <taxon>Viridiplantae</taxon>
        <taxon>Streptophyta</taxon>
        <taxon>Embryophyta</taxon>
        <taxon>Tracheophyta</taxon>
        <taxon>Polypodiopsida</taxon>
        <taxon>Polypodiidae</taxon>
        <taxon>Polypodiales</taxon>
        <taxon>Pteridineae</taxon>
        <taxon>Pteridaceae</taxon>
        <taxon>Vittarioideae</taxon>
        <taxon>Adiantum</taxon>
    </lineage>
</organism>